<feature type="transmembrane region" description="Helical" evidence="1">
    <location>
        <begin position="20"/>
        <end position="41"/>
    </location>
</feature>
<dbReference type="RefSeq" id="WP_006967460.1">
    <property type="nucleotide sequence ID" value="NZ_APJX01000008.1"/>
</dbReference>
<comment type="caution">
    <text evidence="2">The sequence shown here is derived from an EMBL/GenBank/DDBJ whole genome shotgun (WGS) entry which is preliminary data.</text>
</comment>
<keyword evidence="1" id="KW-0472">Membrane</keyword>
<sequence>MLKLTIAKTAVNLRDRIIHFYWFAIMNLSENLFLFMTDMFAGKEKELIQRKKVTSFPLSNNYPNKNIHGRQKTMDTISMLDFGTCSFI</sequence>
<protein>
    <submittedName>
        <fullName evidence="2">Uncharacterized protein</fullName>
    </submittedName>
</protein>
<keyword evidence="1" id="KW-0812">Transmembrane</keyword>
<organism evidence="2 3">
    <name type="scientific">Desulfotignum phosphitoxidans DSM 13687</name>
    <dbReference type="NCBI Taxonomy" id="1286635"/>
    <lineage>
        <taxon>Bacteria</taxon>
        <taxon>Pseudomonadati</taxon>
        <taxon>Thermodesulfobacteriota</taxon>
        <taxon>Desulfobacteria</taxon>
        <taxon>Desulfobacterales</taxon>
        <taxon>Desulfobacteraceae</taxon>
        <taxon>Desulfotignum</taxon>
    </lineage>
</organism>
<reference evidence="2 3" key="1">
    <citation type="journal article" date="2013" name="Genome Announc.">
        <title>Draft Genome Sequence of Desulfotignum phosphitoxidans DSM 13687 Strain FiPS-3.</title>
        <authorList>
            <person name="Poehlein A."/>
            <person name="Daniel R."/>
            <person name="Simeonova D.D."/>
        </authorList>
    </citation>
    <scope>NUCLEOTIDE SEQUENCE [LARGE SCALE GENOMIC DNA]</scope>
    <source>
        <strain evidence="2 3">DSM 13687</strain>
    </source>
</reference>
<evidence type="ECO:0000313" key="2">
    <source>
        <dbReference type="EMBL" id="EMS78411.1"/>
    </source>
</evidence>
<keyword evidence="1" id="KW-1133">Transmembrane helix</keyword>
<evidence type="ECO:0000256" key="1">
    <source>
        <dbReference type="SAM" id="Phobius"/>
    </source>
</evidence>
<dbReference type="Proteomes" id="UP000014216">
    <property type="component" value="Unassembled WGS sequence"/>
</dbReference>
<name>S0G3M1_9BACT</name>
<proteinExistence type="predicted"/>
<keyword evidence="3" id="KW-1185">Reference proteome</keyword>
<gene>
    <name evidence="2" type="ORF">Dpo_8c00780</name>
</gene>
<dbReference type="AlphaFoldDB" id="S0G3M1"/>
<evidence type="ECO:0000313" key="3">
    <source>
        <dbReference type="Proteomes" id="UP000014216"/>
    </source>
</evidence>
<dbReference type="EMBL" id="APJX01000008">
    <property type="protein sequence ID" value="EMS78411.1"/>
    <property type="molecule type" value="Genomic_DNA"/>
</dbReference>
<accession>S0G3M1</accession>